<dbReference type="Pfam" id="PF00293">
    <property type="entry name" value="NUDIX"/>
    <property type="match status" value="1"/>
</dbReference>
<dbReference type="PANTHER" id="PTHR47707">
    <property type="entry name" value="8-OXO-DGTP DIPHOSPHATASE"/>
    <property type="match status" value="1"/>
</dbReference>
<comment type="cofactor">
    <cofactor evidence="1">
        <name>Mg(2+)</name>
        <dbReference type="ChEBI" id="CHEBI:18420"/>
    </cofactor>
</comment>
<gene>
    <name evidence="6" type="ORF">GRH90_06780</name>
</gene>
<dbReference type="InterPro" id="IPR000086">
    <property type="entry name" value="NUDIX_hydrolase_dom"/>
</dbReference>
<evidence type="ECO:0000256" key="2">
    <source>
        <dbReference type="ARBA" id="ARBA00005582"/>
    </source>
</evidence>
<organism evidence="6 7">
    <name type="scientific">Acerihabitans arboris</name>
    <dbReference type="NCBI Taxonomy" id="2691583"/>
    <lineage>
        <taxon>Bacteria</taxon>
        <taxon>Pseudomonadati</taxon>
        <taxon>Pseudomonadota</taxon>
        <taxon>Gammaproteobacteria</taxon>
        <taxon>Enterobacterales</taxon>
        <taxon>Pectobacteriaceae</taxon>
        <taxon>Acerihabitans</taxon>
    </lineage>
</organism>
<accession>A0A845SGL2</accession>
<dbReference type="InterPro" id="IPR020476">
    <property type="entry name" value="Nudix_hydrolase"/>
</dbReference>
<keyword evidence="7" id="KW-1185">Reference proteome</keyword>
<evidence type="ECO:0000256" key="4">
    <source>
        <dbReference type="ARBA" id="ARBA00022842"/>
    </source>
</evidence>
<proteinExistence type="inferred from homology"/>
<comment type="similarity">
    <text evidence="2">Belongs to the Nudix hydrolase family.</text>
</comment>
<reference evidence="6 7" key="1">
    <citation type="submission" date="2019-12" db="EMBL/GenBank/DDBJ databases">
        <authorList>
            <person name="Lee S.D."/>
        </authorList>
    </citation>
    <scope>NUCLEOTIDE SEQUENCE [LARGE SCALE GENOMIC DNA]</scope>
    <source>
        <strain evidence="6 7">SAP-6</strain>
    </source>
</reference>
<dbReference type="Gene3D" id="3.90.79.10">
    <property type="entry name" value="Nucleoside Triphosphate Pyrophosphohydrolase"/>
    <property type="match status" value="1"/>
</dbReference>
<dbReference type="SUPFAM" id="SSF55811">
    <property type="entry name" value="Nudix"/>
    <property type="match status" value="1"/>
</dbReference>
<sequence length="139" mass="15395">MGGFHPVTASLPPIEVVAAVIEHEGRILLARRDGRRDQAGLWEFPGGKMEAGESQTQALRRELREELSIDARVGAYIASEYISLPDRRMMLHAWHVPAFGGKIELHCHSEIAWVTPATAVTYALAPADVPILQAFMRLK</sequence>
<dbReference type="InterPro" id="IPR047127">
    <property type="entry name" value="MutT-like"/>
</dbReference>
<keyword evidence="4" id="KW-0460">Magnesium</keyword>
<dbReference type="AlphaFoldDB" id="A0A845SGL2"/>
<dbReference type="Proteomes" id="UP000461443">
    <property type="component" value="Unassembled WGS sequence"/>
</dbReference>
<evidence type="ECO:0000313" key="6">
    <source>
        <dbReference type="EMBL" id="NDL62457.1"/>
    </source>
</evidence>
<dbReference type="NCBIfam" id="NF007834">
    <property type="entry name" value="PRK10546.1"/>
    <property type="match status" value="1"/>
</dbReference>
<evidence type="ECO:0000256" key="1">
    <source>
        <dbReference type="ARBA" id="ARBA00001946"/>
    </source>
</evidence>
<evidence type="ECO:0000259" key="5">
    <source>
        <dbReference type="PROSITE" id="PS51462"/>
    </source>
</evidence>
<comment type="caution">
    <text evidence="6">The sequence shown here is derived from an EMBL/GenBank/DDBJ whole genome shotgun (WGS) entry which is preliminary data.</text>
</comment>
<keyword evidence="3" id="KW-0378">Hydrolase</keyword>
<dbReference type="EMBL" id="WUBS01000004">
    <property type="protein sequence ID" value="NDL62457.1"/>
    <property type="molecule type" value="Genomic_DNA"/>
</dbReference>
<dbReference type="GO" id="GO:0044715">
    <property type="term" value="F:8-oxo-dGDP phosphatase activity"/>
    <property type="evidence" value="ECO:0007669"/>
    <property type="project" value="TreeGrafter"/>
</dbReference>
<dbReference type="GO" id="GO:0035539">
    <property type="term" value="F:8-oxo-7,8-dihydrodeoxyguanosine triphosphate pyrophosphatase activity"/>
    <property type="evidence" value="ECO:0007669"/>
    <property type="project" value="TreeGrafter"/>
</dbReference>
<feature type="domain" description="Nudix hydrolase" evidence="5">
    <location>
        <begin position="12"/>
        <end position="137"/>
    </location>
</feature>
<evidence type="ECO:0000313" key="7">
    <source>
        <dbReference type="Proteomes" id="UP000461443"/>
    </source>
</evidence>
<evidence type="ECO:0000256" key="3">
    <source>
        <dbReference type="ARBA" id="ARBA00022801"/>
    </source>
</evidence>
<protein>
    <submittedName>
        <fullName evidence="6">Pyrimidine (Deoxy)nucleoside triphosphate diphosphatase</fullName>
    </submittedName>
</protein>
<dbReference type="GO" id="GO:0044716">
    <property type="term" value="F:8-oxo-GDP phosphatase activity"/>
    <property type="evidence" value="ECO:0007669"/>
    <property type="project" value="TreeGrafter"/>
</dbReference>
<name>A0A845SGL2_9GAMM</name>
<dbReference type="GO" id="GO:0006281">
    <property type="term" value="P:DNA repair"/>
    <property type="evidence" value="ECO:0007669"/>
    <property type="project" value="InterPro"/>
</dbReference>
<dbReference type="InterPro" id="IPR015797">
    <property type="entry name" value="NUDIX_hydrolase-like_dom_sf"/>
</dbReference>
<dbReference type="PROSITE" id="PS51462">
    <property type="entry name" value="NUDIX"/>
    <property type="match status" value="1"/>
</dbReference>
<reference evidence="6 7" key="2">
    <citation type="submission" date="2020-02" db="EMBL/GenBank/DDBJ databases">
        <title>The new genus of Enterobacteriales.</title>
        <authorList>
            <person name="Kim I.S."/>
        </authorList>
    </citation>
    <scope>NUCLEOTIDE SEQUENCE [LARGE SCALE GENOMIC DNA]</scope>
    <source>
        <strain evidence="6 7">SAP-6</strain>
    </source>
</reference>
<dbReference type="GO" id="GO:0008413">
    <property type="term" value="F:8-oxo-7,8-dihydroguanosine triphosphate pyrophosphatase activity"/>
    <property type="evidence" value="ECO:0007669"/>
    <property type="project" value="TreeGrafter"/>
</dbReference>
<dbReference type="PANTHER" id="PTHR47707:SF2">
    <property type="entry name" value="CTP PYROPHOSPHOHYDROLASE"/>
    <property type="match status" value="1"/>
</dbReference>
<dbReference type="PRINTS" id="PR00502">
    <property type="entry name" value="NUDIXFAMILY"/>
</dbReference>
<dbReference type="CDD" id="cd03425">
    <property type="entry name" value="NUDIX_MutT_NudA_like"/>
    <property type="match status" value="1"/>
</dbReference>